<dbReference type="CDD" id="cd04301">
    <property type="entry name" value="NAT_SF"/>
    <property type="match status" value="1"/>
</dbReference>
<dbReference type="Pfam" id="PF00583">
    <property type="entry name" value="Acetyltransf_1"/>
    <property type="match status" value="1"/>
</dbReference>
<dbReference type="RefSeq" id="WP_286278386.1">
    <property type="nucleotide sequence ID" value="NZ_AP027731.1"/>
</dbReference>
<organism evidence="4 5">
    <name type="scientific">Naasia aerilata</name>
    <dbReference type="NCBI Taxonomy" id="1162966"/>
    <lineage>
        <taxon>Bacteria</taxon>
        <taxon>Bacillati</taxon>
        <taxon>Actinomycetota</taxon>
        <taxon>Actinomycetes</taxon>
        <taxon>Micrococcales</taxon>
        <taxon>Microbacteriaceae</taxon>
        <taxon>Naasia</taxon>
    </lineage>
</organism>
<evidence type="ECO:0000313" key="4">
    <source>
        <dbReference type="EMBL" id="BDZ44988.1"/>
    </source>
</evidence>
<dbReference type="PANTHER" id="PTHR43877">
    <property type="entry name" value="AMINOALKYLPHOSPHONATE N-ACETYLTRANSFERASE-RELATED-RELATED"/>
    <property type="match status" value="1"/>
</dbReference>
<dbReference type="InterPro" id="IPR050832">
    <property type="entry name" value="Bact_Acetyltransf"/>
</dbReference>
<name>A0ABM8G9W2_9MICO</name>
<evidence type="ECO:0000259" key="3">
    <source>
        <dbReference type="PROSITE" id="PS51186"/>
    </source>
</evidence>
<dbReference type="Proteomes" id="UP001321498">
    <property type="component" value="Chromosome"/>
</dbReference>
<evidence type="ECO:0000313" key="5">
    <source>
        <dbReference type="Proteomes" id="UP001321498"/>
    </source>
</evidence>
<dbReference type="InterPro" id="IPR006464">
    <property type="entry name" value="AcTrfase_RimI/Ard1"/>
</dbReference>
<dbReference type="PROSITE" id="PS51186">
    <property type="entry name" value="GNAT"/>
    <property type="match status" value="1"/>
</dbReference>
<gene>
    <name evidence="4" type="ORF">GCM10025866_08970</name>
</gene>
<evidence type="ECO:0000256" key="1">
    <source>
        <dbReference type="ARBA" id="ARBA00022679"/>
    </source>
</evidence>
<dbReference type="InterPro" id="IPR000182">
    <property type="entry name" value="GNAT_dom"/>
</dbReference>
<dbReference type="InterPro" id="IPR016181">
    <property type="entry name" value="Acyl_CoA_acyltransferase"/>
</dbReference>
<dbReference type="NCBIfam" id="TIGR01575">
    <property type="entry name" value="rimI"/>
    <property type="match status" value="1"/>
</dbReference>
<protein>
    <submittedName>
        <fullName evidence="4">Ribosomal-protein-alanine acetyltransferase</fullName>
    </submittedName>
</protein>
<feature type="domain" description="N-acetyltransferase" evidence="3">
    <location>
        <begin position="1"/>
        <end position="151"/>
    </location>
</feature>
<keyword evidence="2" id="KW-0012">Acyltransferase</keyword>
<accession>A0ABM8G9W2</accession>
<proteinExistence type="predicted"/>
<keyword evidence="5" id="KW-1185">Reference proteome</keyword>
<dbReference type="SUPFAM" id="SSF55729">
    <property type="entry name" value="Acyl-CoA N-acyltransferases (Nat)"/>
    <property type="match status" value="1"/>
</dbReference>
<reference evidence="5" key="1">
    <citation type="journal article" date="2019" name="Int. J. Syst. Evol. Microbiol.">
        <title>The Global Catalogue of Microorganisms (GCM) 10K type strain sequencing project: providing services to taxonomists for standard genome sequencing and annotation.</title>
        <authorList>
            <consortium name="The Broad Institute Genomics Platform"/>
            <consortium name="The Broad Institute Genome Sequencing Center for Infectious Disease"/>
            <person name="Wu L."/>
            <person name="Ma J."/>
        </authorList>
    </citation>
    <scope>NUCLEOTIDE SEQUENCE [LARGE SCALE GENOMIC DNA]</scope>
    <source>
        <strain evidence="5">NBRC 108725</strain>
    </source>
</reference>
<evidence type="ECO:0000256" key="2">
    <source>
        <dbReference type="ARBA" id="ARBA00023315"/>
    </source>
</evidence>
<dbReference type="Gene3D" id="3.40.630.30">
    <property type="match status" value="1"/>
</dbReference>
<sequence length="160" mass="17350">MTWRLRRAGIADLEGIMDIERATFPADAWSAQTMAHELADPNGFYIVAESADGELDGYAGLLAPAGAEDADVQTVAVVERARRRGIGRMLVTALLAEADDRGALRVFLEVRADNPSAQQLYRTLGFAEVGVRRGYYQPEGVDAIVMRRSASRGEPAEDPA</sequence>
<dbReference type="EMBL" id="AP027731">
    <property type="protein sequence ID" value="BDZ44988.1"/>
    <property type="molecule type" value="Genomic_DNA"/>
</dbReference>
<keyword evidence="1" id="KW-0808">Transferase</keyword>